<keyword evidence="7" id="KW-0158">Chromosome</keyword>
<keyword evidence="5 7" id="KW-0695">RNA-directed DNA polymerase</keyword>
<dbReference type="Gene3D" id="1.10.357.90">
    <property type="match status" value="1"/>
</dbReference>
<keyword evidence="2 7" id="KW-0548">Nucleotidyltransferase</keyword>
<dbReference type="PANTHER" id="PTHR12066:SF0">
    <property type="entry name" value="TELOMERASE REVERSE TRANSCRIPTASE"/>
    <property type="match status" value="1"/>
</dbReference>
<comment type="function">
    <text evidence="7">Telomerase is a ribonucleoprotein enzyme essential for the replication of chromosome termini in most eukaryotes. It elongates telomeres. It is a reverse transcriptase that adds simple sequence repeats to chromosome ends by copying a template sequence within the RNA component of the enzyme.</text>
</comment>
<keyword evidence="4 7" id="KW-0460">Magnesium</keyword>
<dbReference type="Proteomes" id="UP000243499">
    <property type="component" value="Chromosome 3"/>
</dbReference>
<dbReference type="InterPro" id="IPR003545">
    <property type="entry name" value="Telomerase_RT"/>
</dbReference>
<evidence type="ECO:0000256" key="2">
    <source>
        <dbReference type="ARBA" id="ARBA00022695"/>
    </source>
</evidence>
<accession>A0A2T8KKS9</accession>
<evidence type="ECO:0000256" key="1">
    <source>
        <dbReference type="ARBA" id="ARBA00022679"/>
    </source>
</evidence>
<evidence type="ECO:0000313" key="9">
    <source>
        <dbReference type="EMBL" id="PVH62795.1"/>
    </source>
</evidence>
<dbReference type="GO" id="GO:0046872">
    <property type="term" value="F:metal ion binding"/>
    <property type="evidence" value="ECO:0007669"/>
    <property type="project" value="UniProtKB-KW"/>
</dbReference>
<dbReference type="Gramene" id="PVH62795">
    <property type="protein sequence ID" value="PVH62795"/>
    <property type="gene ID" value="PAHAL_3G403100"/>
</dbReference>
<evidence type="ECO:0000256" key="6">
    <source>
        <dbReference type="ARBA" id="ARBA00048173"/>
    </source>
</evidence>
<dbReference type="Pfam" id="PF12009">
    <property type="entry name" value="Telomerase_RBD"/>
    <property type="match status" value="1"/>
</dbReference>
<evidence type="ECO:0000256" key="7">
    <source>
        <dbReference type="RuleBase" id="RU365061"/>
    </source>
</evidence>
<dbReference type="InterPro" id="IPR021891">
    <property type="entry name" value="Telomerase_RBD"/>
</dbReference>
<keyword evidence="7" id="KW-0779">Telomere</keyword>
<dbReference type="GO" id="GO:0042162">
    <property type="term" value="F:telomeric DNA binding"/>
    <property type="evidence" value="ECO:0007669"/>
    <property type="project" value="TreeGrafter"/>
</dbReference>
<dbReference type="InterPro" id="IPR049139">
    <property type="entry name" value="TERT_C"/>
</dbReference>
<organism evidence="9">
    <name type="scientific">Panicum hallii</name>
    <dbReference type="NCBI Taxonomy" id="206008"/>
    <lineage>
        <taxon>Eukaryota</taxon>
        <taxon>Viridiplantae</taxon>
        <taxon>Streptophyta</taxon>
        <taxon>Embryophyta</taxon>
        <taxon>Tracheophyta</taxon>
        <taxon>Spermatophyta</taxon>
        <taxon>Magnoliopsida</taxon>
        <taxon>Liliopsida</taxon>
        <taxon>Poales</taxon>
        <taxon>Poaceae</taxon>
        <taxon>PACMAD clade</taxon>
        <taxon>Panicoideae</taxon>
        <taxon>Panicodae</taxon>
        <taxon>Paniceae</taxon>
        <taxon>Panicinae</taxon>
        <taxon>Panicum</taxon>
        <taxon>Panicum sect. Panicum</taxon>
    </lineage>
</organism>
<feature type="domain" description="Telomerase ribonucleoprotein complex - RNA-binding" evidence="8">
    <location>
        <begin position="256"/>
        <end position="403"/>
    </location>
</feature>
<keyword evidence="3 7" id="KW-0479">Metal-binding</keyword>
<sequence>MADRACTTKNVLCTSCREVGQTGCVNELVSSSSWDILLHRIGDLLMCYILRHSSIFLPVKKSTFFQVTGLPLNVLLQKPISTSTMGKNRQPQSTKQRCPMSCPICFDCLLLNSSESVSVDSLISRHAVFYNRGTSYNTFHGNHILNKKKRPDALSLIRHIFGIKGCCAKFMRCDCHGSTATNSNCLHLWLPKLMNKLIRNSKRCQYKKLLLKHCSVNSKVAPNGPKNHSKAQYSFGGKSVYHDQSYVQLEAYSTHQQVVSFVWAVLTRIIPEPLLGNSYSKRLLRINIWKFIKLRRFETFHLSDCIGELKVSHYSWISNIRLSDCFCSTLMEKEIGLSNGSEEQKRQNLLHRWISWIFSDIVIPLIRAYFYVTERESRRYDAFYYLKTVWRDLTSSAVASLNRQNLKVLHGTSRKAIRQLCCPSRVRFVPKAKDMRPLVNLKAQSKDGLLNKCHLIIKKVRDENPEMFGSSVFDYNNVHRNLYHFISSVRSHLKEKLKIYVVVADVSKAFDCVSHDMVLKVVDDVLKCDNYVLRKCTKVVCNRSKNAIYRFDSNVSISNSNDVCDFSIQLSSNGGILVDQEHALNFFNRMRRGFVYYNCYMNESKYGFNFELPNSENCCNRIYRGGDGFSFIPWSGLLINCETLEIQADYTRYLDILISSTITVNMQSSTKYLQRKLCHYMRPKCHPIFYDSMINSPGTVRLNIYQAFLLCAMKFHCYLRSMADVNISKLEQLYIIKRTFRYMHSLIIRRIQDVELQYNVRPVLKLRRKETMWLGLSAYLRVLQKKQSRYKDLLALLRKEIGRYDHLDRDNDGLRYAVEDFHSSMFWKFKF</sequence>
<proteinExistence type="inferred from homology"/>
<dbReference type="EC" id="2.7.7.49" evidence="7"/>
<comment type="subcellular location">
    <subcellularLocation>
        <location evidence="7">Nucleus</location>
    </subcellularLocation>
    <subcellularLocation>
        <location evidence="7">Chromosome</location>
        <location evidence="7">Telomere</location>
    </subcellularLocation>
</comment>
<dbReference type="GO" id="GO:0003720">
    <property type="term" value="F:telomerase activity"/>
    <property type="evidence" value="ECO:0007669"/>
    <property type="project" value="InterPro"/>
</dbReference>
<evidence type="ECO:0000256" key="5">
    <source>
        <dbReference type="ARBA" id="ARBA00022918"/>
    </source>
</evidence>
<comment type="catalytic activity">
    <reaction evidence="6 7">
        <text>DNA(n) + a 2'-deoxyribonucleoside 5'-triphosphate = DNA(n+1) + diphosphate</text>
        <dbReference type="Rhea" id="RHEA:22508"/>
        <dbReference type="Rhea" id="RHEA-COMP:17339"/>
        <dbReference type="Rhea" id="RHEA-COMP:17340"/>
        <dbReference type="ChEBI" id="CHEBI:33019"/>
        <dbReference type="ChEBI" id="CHEBI:61560"/>
        <dbReference type="ChEBI" id="CHEBI:173112"/>
        <dbReference type="EC" id="2.7.7.49"/>
    </reaction>
</comment>
<dbReference type="GO" id="GO:0000333">
    <property type="term" value="C:telomerase catalytic core complex"/>
    <property type="evidence" value="ECO:0007669"/>
    <property type="project" value="TreeGrafter"/>
</dbReference>
<evidence type="ECO:0000256" key="3">
    <source>
        <dbReference type="ARBA" id="ARBA00022723"/>
    </source>
</evidence>
<gene>
    <name evidence="9" type="ORF">PAHAL_3G403100</name>
</gene>
<comment type="similarity">
    <text evidence="7">Belongs to the reverse transcriptase family. Telomerase subfamily.</text>
</comment>
<dbReference type="FunFam" id="1.10.357.90:FF:000002">
    <property type="entry name" value="Telomerase reverse transcriptase"/>
    <property type="match status" value="1"/>
</dbReference>
<dbReference type="GO" id="GO:0000781">
    <property type="term" value="C:chromosome, telomeric region"/>
    <property type="evidence" value="ECO:0007669"/>
    <property type="project" value="UniProtKB-SubCell"/>
</dbReference>
<dbReference type="PANTHER" id="PTHR12066">
    <property type="entry name" value="TELOMERASE REVERSE TRANSCRIPTASE"/>
    <property type="match status" value="1"/>
</dbReference>
<dbReference type="GO" id="GO:0007004">
    <property type="term" value="P:telomere maintenance via telomerase"/>
    <property type="evidence" value="ECO:0007669"/>
    <property type="project" value="TreeGrafter"/>
</dbReference>
<dbReference type="GO" id="GO:0070034">
    <property type="term" value="F:telomerase RNA binding"/>
    <property type="evidence" value="ECO:0007669"/>
    <property type="project" value="TreeGrafter"/>
</dbReference>
<keyword evidence="7" id="KW-0539">Nucleus</keyword>
<dbReference type="EMBL" id="CM008048">
    <property type="protein sequence ID" value="PVH62795.1"/>
    <property type="molecule type" value="Genomic_DNA"/>
</dbReference>
<dbReference type="AlphaFoldDB" id="A0A2T8KKS9"/>
<evidence type="ECO:0000259" key="8">
    <source>
        <dbReference type="SMART" id="SM00975"/>
    </source>
</evidence>
<dbReference type="Gene3D" id="1.10.10.1970">
    <property type="entry name" value="TERT catalytic subunit-like"/>
    <property type="match status" value="1"/>
</dbReference>
<reference evidence="9" key="1">
    <citation type="submission" date="2018-04" db="EMBL/GenBank/DDBJ databases">
        <title>WGS assembly of Panicum hallii.</title>
        <authorList>
            <person name="Lovell J."/>
            <person name="Jenkins J."/>
            <person name="Lowry D."/>
            <person name="Mamidi S."/>
            <person name="Sreedasyam A."/>
            <person name="Weng X."/>
            <person name="Barry K."/>
            <person name="Bonette J."/>
            <person name="Campitelli B."/>
            <person name="Daum C."/>
            <person name="Gordon S."/>
            <person name="Gould B."/>
            <person name="Lipzen A."/>
            <person name="Macqueen A."/>
            <person name="Palacio-Mejia J."/>
            <person name="Plott C."/>
            <person name="Shakirov E."/>
            <person name="Shu S."/>
            <person name="Yoshinaga Y."/>
            <person name="Zane M."/>
            <person name="Rokhsar D."/>
            <person name="Grimwood J."/>
            <person name="Schmutz J."/>
            <person name="Juenger T."/>
        </authorList>
    </citation>
    <scope>NUCLEOTIDE SEQUENCE [LARGE SCALE GENOMIC DNA]</scope>
    <source>
        <strain evidence="9">FIL2</strain>
    </source>
</reference>
<name>A0A2T8KKS9_9POAL</name>
<dbReference type="Pfam" id="PF21399">
    <property type="entry name" value="TERT_C"/>
    <property type="match status" value="1"/>
</dbReference>
<dbReference type="SMART" id="SM00975">
    <property type="entry name" value="Telomerase_RBD"/>
    <property type="match status" value="1"/>
</dbReference>
<keyword evidence="1 7" id="KW-0808">Transferase</keyword>
<evidence type="ECO:0000256" key="4">
    <source>
        <dbReference type="ARBA" id="ARBA00022842"/>
    </source>
</evidence>
<dbReference type="Gene3D" id="1.10.132.70">
    <property type="match status" value="1"/>
</dbReference>
<protein>
    <recommendedName>
        <fullName evidence="7">Telomerase reverse transcriptase</fullName>
        <ecNumber evidence="7">2.7.7.49</ecNumber>
    </recommendedName>
    <alternativeName>
        <fullName evidence="7">Telomerase catalytic subunit</fullName>
    </alternativeName>
</protein>